<dbReference type="EMBL" id="FUKP01000067">
    <property type="protein sequence ID" value="SJN35161.1"/>
    <property type="molecule type" value="Genomic_DNA"/>
</dbReference>
<gene>
    <name evidence="2" type="ORF">FM125_10470</name>
</gene>
<accession>A0A1R4JSD4</accession>
<dbReference type="AlphaFoldDB" id="A0A1R4JSD4"/>
<reference evidence="2 3" key="1">
    <citation type="submission" date="2017-02" db="EMBL/GenBank/DDBJ databases">
        <authorList>
            <person name="Peterson S.W."/>
        </authorList>
    </citation>
    <scope>NUCLEOTIDE SEQUENCE [LARGE SCALE GENOMIC DNA]</scope>
    <source>
        <strain evidence="2 3">2B3F</strain>
    </source>
</reference>
<sequence>MAMSDSPFAPLEFSAQPREESAAGGEESAAGGVPWRSRDRHGRGLRHPLPLGRRARRSRQDRLETAVEKAVEKIGGLGEPALIGMVVRVQRIPDHADGLLRELRAGMPPGPERLWASVGRRGDGTLVVTLHERPILSAVESDELDTAVYATVLARCAEEIGRDPEQLDPGWGSL</sequence>
<dbReference type="SUPFAM" id="SSF55486">
    <property type="entry name" value="Metalloproteases ('zincins'), catalytic domain"/>
    <property type="match status" value="1"/>
</dbReference>
<evidence type="ECO:0000313" key="3">
    <source>
        <dbReference type="Proteomes" id="UP000196230"/>
    </source>
</evidence>
<evidence type="ECO:0008006" key="4">
    <source>
        <dbReference type="Google" id="ProtNLM"/>
    </source>
</evidence>
<protein>
    <recommendedName>
        <fullName evidence="4">Metallopeptidase family protein</fullName>
    </recommendedName>
</protein>
<name>A0A1R4JSD4_9MICC</name>
<feature type="region of interest" description="Disordered" evidence="1">
    <location>
        <begin position="1"/>
        <end position="60"/>
    </location>
</feature>
<organism evidence="2 3">
    <name type="scientific">Micrococcus lylae</name>
    <dbReference type="NCBI Taxonomy" id="1273"/>
    <lineage>
        <taxon>Bacteria</taxon>
        <taxon>Bacillati</taxon>
        <taxon>Actinomycetota</taxon>
        <taxon>Actinomycetes</taxon>
        <taxon>Micrococcales</taxon>
        <taxon>Micrococcaceae</taxon>
        <taxon>Micrococcus</taxon>
    </lineage>
</organism>
<dbReference type="Proteomes" id="UP000196230">
    <property type="component" value="Unassembled WGS sequence"/>
</dbReference>
<proteinExistence type="predicted"/>
<feature type="compositionally biased region" description="Low complexity" evidence="1">
    <location>
        <begin position="22"/>
        <end position="32"/>
    </location>
</feature>
<evidence type="ECO:0000256" key="1">
    <source>
        <dbReference type="SAM" id="MobiDB-lite"/>
    </source>
</evidence>
<evidence type="ECO:0000313" key="2">
    <source>
        <dbReference type="EMBL" id="SJN35161.1"/>
    </source>
</evidence>